<feature type="domain" description="Aspartyl/asparaginy/proline hydroxylase" evidence="1">
    <location>
        <begin position="24"/>
        <end position="184"/>
    </location>
</feature>
<dbReference type="Pfam" id="PF05118">
    <property type="entry name" value="Asp_Arg_Hydrox"/>
    <property type="match status" value="1"/>
</dbReference>
<evidence type="ECO:0000313" key="2">
    <source>
        <dbReference type="EMBL" id="TGE28465.1"/>
    </source>
</evidence>
<sequence length="250" mass="28441">MCSTPSLAAVIQYIQFDQQFDAARLQQEVAQLATTLWQAHYNRGGYEGSWQTLQLRALHGLPTNNAANHPGWLPGAELFHDTPLLAQCPYTKEVLDFFQIEKTAVRFMQLAPGAVIKPHRDPDLNFEQGEVRLHIPVLTNPQLQFYLEEERLVMEEGSCWYLNLSRPHHVKNEGRTARVHLVIDGIVNEWLRSYFLAPRHRVVHRATPGLVEQHSRDDQRKIIAQLRLLQTATADKLADEMQAALAGGQA</sequence>
<dbReference type="InterPro" id="IPR027443">
    <property type="entry name" value="IPNS-like_sf"/>
</dbReference>
<accession>A0A4Z0QFE1</accession>
<evidence type="ECO:0000259" key="1">
    <source>
        <dbReference type="Pfam" id="PF05118"/>
    </source>
</evidence>
<dbReference type="SUPFAM" id="SSF51197">
    <property type="entry name" value="Clavaminate synthase-like"/>
    <property type="match status" value="1"/>
</dbReference>
<comment type="caution">
    <text evidence="2">The sequence shown here is derived from an EMBL/GenBank/DDBJ whole genome shotgun (WGS) entry which is preliminary data.</text>
</comment>
<reference evidence="2 3" key="1">
    <citation type="submission" date="2019-04" db="EMBL/GenBank/DDBJ databases">
        <authorList>
            <person name="Feng G."/>
            <person name="Zhang J."/>
            <person name="Zhu H."/>
        </authorList>
    </citation>
    <scope>NUCLEOTIDE SEQUENCE [LARGE SCALE GENOMIC DNA]</scope>
    <source>
        <strain evidence="2 3">9PBR-1</strain>
    </source>
</reference>
<gene>
    <name evidence="2" type="ORF">E5K02_03080</name>
</gene>
<proteinExistence type="predicted"/>
<keyword evidence="3" id="KW-1185">Reference proteome</keyword>
<dbReference type="OrthoDB" id="1441538at2"/>
<name>A0A4Z0QFE1_9BACT</name>
<dbReference type="InterPro" id="IPR007803">
    <property type="entry name" value="Asp/Arg/Pro-Hydrxlase"/>
</dbReference>
<dbReference type="AlphaFoldDB" id="A0A4Z0QFE1"/>
<evidence type="ECO:0000313" key="3">
    <source>
        <dbReference type="Proteomes" id="UP000298471"/>
    </source>
</evidence>
<dbReference type="EMBL" id="SRMB01000001">
    <property type="protein sequence ID" value="TGE28465.1"/>
    <property type="molecule type" value="Genomic_DNA"/>
</dbReference>
<dbReference type="Gene3D" id="2.60.120.330">
    <property type="entry name" value="B-lactam Antibiotic, Isopenicillin N Synthase, Chain"/>
    <property type="match status" value="1"/>
</dbReference>
<protein>
    <submittedName>
        <fullName evidence="2">Aspartyl/asparaginyl beta-hydroxylase domain-containing protein</fullName>
    </submittedName>
</protein>
<dbReference type="Proteomes" id="UP000298471">
    <property type="component" value="Unassembled WGS sequence"/>
</dbReference>
<organism evidence="2 3">
    <name type="scientific">Hymenobacter metallicola</name>
    <dbReference type="NCBI Taxonomy" id="2563114"/>
    <lineage>
        <taxon>Bacteria</taxon>
        <taxon>Pseudomonadati</taxon>
        <taxon>Bacteroidota</taxon>
        <taxon>Cytophagia</taxon>
        <taxon>Cytophagales</taxon>
        <taxon>Hymenobacteraceae</taxon>
        <taxon>Hymenobacter</taxon>
    </lineage>
</organism>